<dbReference type="PROSITE" id="PS00107">
    <property type="entry name" value="PROTEIN_KINASE_ATP"/>
    <property type="match status" value="1"/>
</dbReference>
<dbReference type="PROSITE" id="PS50011">
    <property type="entry name" value="PROTEIN_KINASE_DOM"/>
    <property type="match status" value="1"/>
</dbReference>
<evidence type="ECO:0000313" key="9">
    <source>
        <dbReference type="EMBL" id="CDF40756.1"/>
    </source>
</evidence>
<dbReference type="InterPro" id="IPR011009">
    <property type="entry name" value="Kinase-like_dom_sf"/>
</dbReference>
<dbReference type="EMBL" id="HG002242">
    <property type="protein sequence ID" value="CDF40756.1"/>
    <property type="molecule type" value="Genomic_DNA"/>
</dbReference>
<name>R7QTB9_CHOCR</name>
<protein>
    <submittedName>
        <fullName evidence="9">Mitogen-activated protein kinase 15-1 MPK15-1</fullName>
    </submittedName>
</protein>
<keyword evidence="4 9" id="KW-0418">Kinase</keyword>
<dbReference type="FunFam" id="1.10.510.10:FF:000624">
    <property type="entry name" value="Mitogen-activated protein kinase"/>
    <property type="match status" value="1"/>
</dbReference>
<proteinExistence type="predicted"/>
<dbReference type="RefSeq" id="XP_005711050.1">
    <property type="nucleotide sequence ID" value="XM_005710993.1"/>
</dbReference>
<dbReference type="OMA" id="APSTVFW"/>
<organism evidence="9 10">
    <name type="scientific">Chondrus crispus</name>
    <name type="common">Carrageen Irish moss</name>
    <name type="synonym">Polymorpha crispa</name>
    <dbReference type="NCBI Taxonomy" id="2769"/>
    <lineage>
        <taxon>Eukaryota</taxon>
        <taxon>Rhodophyta</taxon>
        <taxon>Florideophyceae</taxon>
        <taxon>Rhodymeniophycidae</taxon>
        <taxon>Gigartinales</taxon>
        <taxon>Gigartinaceae</taxon>
        <taxon>Chondrus</taxon>
    </lineage>
</organism>
<sequence length="517" mass="57519">MSSGHRQPPSVAERRARREATRREFFTPAVQANRYAVQKVIGEGAYGVVVCALDKVTNERVAVKRIKRVLDSSGMATRILRELKFLRFLHSHENIIAVKDVLIPGERDKFNDVFVVFELMPTDLGRLLRSKTVLFEKHAKFFMFQLLRGVNFMHSARVFHRDLNPNNILVNAECQLRICDFGLARAAFQRGDDPVFWTDYVATRWYRAPELILAQSSKYSTAIDMWSVGCIFAEILGKGKPLFPGANAKEQFSLILNVTGKPSRQVIARLGDRRLADYMDSVPNRPPASLADMYKGASPGAISLLQRLLTFDPDQRITALDALELPYFDDLRHFGYGQQTQALDERDFQFERRLFTANEMRVEFIKEIAAHHPEAVEELLGGPAARAGGGYRFMGPSQAEQFRQDMDNNDLQNGSKFRTLSTDTFAAINPEEQPQAGTLNFKSSTMGEAELSKYGGAPDHHASSFANHAHLSGGAGYQPPQGPGSGKDRPMNPDMMSGIEPAANANGSGNGAYVGAR</sequence>
<keyword evidence="3 6" id="KW-0547">Nucleotide-binding</keyword>
<dbReference type="InterPro" id="IPR017441">
    <property type="entry name" value="Protein_kinase_ATP_BS"/>
</dbReference>
<dbReference type="KEGG" id="ccp:CHC_T00008711001"/>
<dbReference type="PhylomeDB" id="R7QTB9"/>
<feature type="domain" description="Protein kinase" evidence="8">
    <location>
        <begin position="35"/>
        <end position="328"/>
    </location>
</feature>
<gene>
    <name evidence="9" type="ORF">CHC_T00008711001</name>
</gene>
<keyword evidence="10" id="KW-1185">Reference proteome</keyword>
<evidence type="ECO:0000256" key="7">
    <source>
        <dbReference type="SAM" id="MobiDB-lite"/>
    </source>
</evidence>
<dbReference type="SUPFAM" id="SSF56112">
    <property type="entry name" value="Protein kinase-like (PK-like)"/>
    <property type="match status" value="1"/>
</dbReference>
<dbReference type="Proteomes" id="UP000012073">
    <property type="component" value="Unassembled WGS sequence"/>
</dbReference>
<keyword evidence="5 6" id="KW-0067">ATP-binding</keyword>
<dbReference type="FunFam" id="3.30.200.20:FF:000046">
    <property type="entry name" value="Mitogen-activated protein kinase"/>
    <property type="match status" value="1"/>
</dbReference>
<dbReference type="GO" id="GO:0004674">
    <property type="term" value="F:protein serine/threonine kinase activity"/>
    <property type="evidence" value="ECO:0007669"/>
    <property type="project" value="UniProtKB-KW"/>
</dbReference>
<dbReference type="Gramene" id="CDF40756">
    <property type="protein sequence ID" value="CDF40756"/>
    <property type="gene ID" value="CHC_T00008711001"/>
</dbReference>
<feature type="region of interest" description="Disordered" evidence="7">
    <location>
        <begin position="453"/>
        <end position="517"/>
    </location>
</feature>
<feature type="binding site" evidence="6">
    <location>
        <position position="64"/>
    </location>
    <ligand>
        <name>ATP</name>
        <dbReference type="ChEBI" id="CHEBI:30616"/>
    </ligand>
</feature>
<dbReference type="Pfam" id="PF00069">
    <property type="entry name" value="Pkinase"/>
    <property type="match status" value="1"/>
</dbReference>
<dbReference type="STRING" id="2769.R7QTB9"/>
<dbReference type="PANTHER" id="PTHR24055">
    <property type="entry name" value="MITOGEN-ACTIVATED PROTEIN KINASE"/>
    <property type="match status" value="1"/>
</dbReference>
<evidence type="ECO:0000256" key="3">
    <source>
        <dbReference type="ARBA" id="ARBA00022741"/>
    </source>
</evidence>
<keyword evidence="1" id="KW-0723">Serine/threonine-protein kinase</keyword>
<dbReference type="AlphaFoldDB" id="R7QTB9"/>
<accession>R7QTB9</accession>
<dbReference type="Gene3D" id="1.10.510.10">
    <property type="entry name" value="Transferase(Phosphotransferase) domain 1"/>
    <property type="match status" value="1"/>
</dbReference>
<dbReference type="InterPro" id="IPR000719">
    <property type="entry name" value="Prot_kinase_dom"/>
</dbReference>
<dbReference type="Gene3D" id="3.30.200.20">
    <property type="entry name" value="Phosphorylase Kinase, domain 1"/>
    <property type="match status" value="1"/>
</dbReference>
<dbReference type="InterPro" id="IPR050117">
    <property type="entry name" value="MAPK"/>
</dbReference>
<feature type="compositionally biased region" description="Gly residues" evidence="7">
    <location>
        <begin position="508"/>
        <end position="517"/>
    </location>
</feature>
<evidence type="ECO:0000256" key="1">
    <source>
        <dbReference type="ARBA" id="ARBA00022527"/>
    </source>
</evidence>
<dbReference type="CDD" id="cd07834">
    <property type="entry name" value="STKc_MAPK"/>
    <property type="match status" value="1"/>
</dbReference>
<keyword evidence="2" id="KW-0808">Transferase</keyword>
<evidence type="ECO:0000313" key="10">
    <source>
        <dbReference type="Proteomes" id="UP000012073"/>
    </source>
</evidence>
<reference evidence="10" key="1">
    <citation type="journal article" date="2013" name="Proc. Natl. Acad. Sci. U.S.A.">
        <title>Genome structure and metabolic features in the red seaweed Chondrus crispus shed light on evolution of the Archaeplastida.</title>
        <authorList>
            <person name="Collen J."/>
            <person name="Porcel B."/>
            <person name="Carre W."/>
            <person name="Ball S.G."/>
            <person name="Chaparro C."/>
            <person name="Tonon T."/>
            <person name="Barbeyron T."/>
            <person name="Michel G."/>
            <person name="Noel B."/>
            <person name="Valentin K."/>
            <person name="Elias M."/>
            <person name="Artiguenave F."/>
            <person name="Arun A."/>
            <person name="Aury J.M."/>
            <person name="Barbosa-Neto J.F."/>
            <person name="Bothwell J.H."/>
            <person name="Bouget F.Y."/>
            <person name="Brillet L."/>
            <person name="Cabello-Hurtado F."/>
            <person name="Capella-Gutierrez S."/>
            <person name="Charrier B."/>
            <person name="Cladiere L."/>
            <person name="Cock J.M."/>
            <person name="Coelho S.M."/>
            <person name="Colleoni C."/>
            <person name="Czjzek M."/>
            <person name="Da Silva C."/>
            <person name="Delage L."/>
            <person name="Denoeud F."/>
            <person name="Deschamps P."/>
            <person name="Dittami S.M."/>
            <person name="Gabaldon T."/>
            <person name="Gachon C.M."/>
            <person name="Groisillier A."/>
            <person name="Herve C."/>
            <person name="Jabbari K."/>
            <person name="Katinka M."/>
            <person name="Kloareg B."/>
            <person name="Kowalczyk N."/>
            <person name="Labadie K."/>
            <person name="Leblanc C."/>
            <person name="Lopez P.J."/>
            <person name="McLachlan D.H."/>
            <person name="Meslet-Cladiere L."/>
            <person name="Moustafa A."/>
            <person name="Nehr Z."/>
            <person name="Nyvall Collen P."/>
            <person name="Panaud O."/>
            <person name="Partensky F."/>
            <person name="Poulain J."/>
            <person name="Rensing S.A."/>
            <person name="Rousvoal S."/>
            <person name="Samson G."/>
            <person name="Symeonidi A."/>
            <person name="Weissenbach J."/>
            <person name="Zambounis A."/>
            <person name="Wincker P."/>
            <person name="Boyen C."/>
        </authorList>
    </citation>
    <scope>NUCLEOTIDE SEQUENCE [LARGE SCALE GENOMIC DNA]</scope>
    <source>
        <strain evidence="10">cv. Stackhouse</strain>
    </source>
</reference>
<dbReference type="GO" id="GO:0005524">
    <property type="term" value="F:ATP binding"/>
    <property type="evidence" value="ECO:0007669"/>
    <property type="project" value="UniProtKB-UniRule"/>
</dbReference>
<evidence type="ECO:0000259" key="8">
    <source>
        <dbReference type="PROSITE" id="PS50011"/>
    </source>
</evidence>
<dbReference type="GeneID" id="17318767"/>
<evidence type="ECO:0000256" key="4">
    <source>
        <dbReference type="ARBA" id="ARBA00022777"/>
    </source>
</evidence>
<evidence type="ECO:0000256" key="5">
    <source>
        <dbReference type="ARBA" id="ARBA00022840"/>
    </source>
</evidence>
<evidence type="ECO:0000256" key="6">
    <source>
        <dbReference type="PROSITE-ProRule" id="PRU10141"/>
    </source>
</evidence>
<dbReference type="OrthoDB" id="2396at2759"/>
<evidence type="ECO:0000256" key="2">
    <source>
        <dbReference type="ARBA" id="ARBA00022679"/>
    </source>
</evidence>